<dbReference type="AlphaFoldDB" id="A0AAE0KXS2"/>
<evidence type="ECO:0000313" key="2">
    <source>
        <dbReference type="EMBL" id="KAK3264693.1"/>
    </source>
</evidence>
<organism evidence="2 3">
    <name type="scientific">Cymbomonas tetramitiformis</name>
    <dbReference type="NCBI Taxonomy" id="36881"/>
    <lineage>
        <taxon>Eukaryota</taxon>
        <taxon>Viridiplantae</taxon>
        <taxon>Chlorophyta</taxon>
        <taxon>Pyramimonadophyceae</taxon>
        <taxon>Pyramimonadales</taxon>
        <taxon>Pyramimonadaceae</taxon>
        <taxon>Cymbomonas</taxon>
    </lineage>
</organism>
<evidence type="ECO:0000313" key="3">
    <source>
        <dbReference type="Proteomes" id="UP001190700"/>
    </source>
</evidence>
<feature type="region of interest" description="Disordered" evidence="1">
    <location>
        <begin position="1"/>
        <end position="26"/>
    </location>
</feature>
<dbReference type="Proteomes" id="UP001190700">
    <property type="component" value="Unassembled WGS sequence"/>
</dbReference>
<proteinExistence type="predicted"/>
<dbReference type="EMBL" id="LGRX02014402">
    <property type="protein sequence ID" value="KAK3264693.1"/>
    <property type="molecule type" value="Genomic_DNA"/>
</dbReference>
<keyword evidence="3" id="KW-1185">Reference proteome</keyword>
<feature type="compositionally biased region" description="Low complexity" evidence="1">
    <location>
        <begin position="1"/>
        <end position="15"/>
    </location>
</feature>
<evidence type="ECO:0000256" key="1">
    <source>
        <dbReference type="SAM" id="MobiDB-lite"/>
    </source>
</evidence>
<sequence>MLENGPATTVAAAVTPLPPPPGLSRPDAPKVRRCFACGSAEHIPPSFHWAIEQQEDISSVDGVPEEFSEEVLALATCEDEQSYQTLAALAGIELVEGDGLPPVESDE</sequence>
<name>A0AAE0KXS2_9CHLO</name>
<accession>A0AAE0KXS2</accession>
<comment type="caution">
    <text evidence="2">The sequence shown here is derived from an EMBL/GenBank/DDBJ whole genome shotgun (WGS) entry which is preliminary data.</text>
</comment>
<reference evidence="2 3" key="1">
    <citation type="journal article" date="2015" name="Genome Biol. Evol.">
        <title>Comparative Genomics of a Bacterivorous Green Alga Reveals Evolutionary Causalities and Consequences of Phago-Mixotrophic Mode of Nutrition.</title>
        <authorList>
            <person name="Burns J.A."/>
            <person name="Paasch A."/>
            <person name="Narechania A."/>
            <person name="Kim E."/>
        </authorList>
    </citation>
    <scope>NUCLEOTIDE SEQUENCE [LARGE SCALE GENOMIC DNA]</scope>
    <source>
        <strain evidence="2 3">PLY_AMNH</strain>
    </source>
</reference>
<protein>
    <submittedName>
        <fullName evidence="2">Uncharacterized protein</fullName>
    </submittedName>
</protein>
<gene>
    <name evidence="2" type="ORF">CYMTET_26574</name>
</gene>